<proteinExistence type="predicted"/>
<protein>
    <recommendedName>
        <fullName evidence="3">Transposase</fullName>
    </recommendedName>
</protein>
<evidence type="ECO:0000313" key="2">
    <source>
        <dbReference type="Proteomes" id="UP000755551"/>
    </source>
</evidence>
<sequence>MQTLFAELPKKWPIQVSVDAQAAIRTAVDTQGKEAGTVKWTQASHDFVDILV</sequence>
<accession>A0ABS6MBX6</accession>
<reference evidence="1 2" key="1">
    <citation type="submission" date="2021-06" db="EMBL/GenBank/DDBJ databases">
        <title>Bacterium isolated from marine sediment.</title>
        <authorList>
            <person name="Zhu K.-L."/>
            <person name="Du Z.-J."/>
            <person name="Liang Q.-Y."/>
        </authorList>
    </citation>
    <scope>NUCLEOTIDE SEQUENCE [LARGE SCALE GENOMIC DNA]</scope>
    <source>
        <strain evidence="1 2">A346</strain>
    </source>
</reference>
<evidence type="ECO:0008006" key="3">
    <source>
        <dbReference type="Google" id="ProtNLM"/>
    </source>
</evidence>
<dbReference type="EMBL" id="JAHQZT010000012">
    <property type="protein sequence ID" value="MBV0933785.1"/>
    <property type="molecule type" value="Genomic_DNA"/>
</dbReference>
<evidence type="ECO:0000313" key="1">
    <source>
        <dbReference type="EMBL" id="MBV0933785.1"/>
    </source>
</evidence>
<keyword evidence="2" id="KW-1185">Reference proteome</keyword>
<organism evidence="1 2">
    <name type="scientific">Marinobacterium weihaiense</name>
    <dbReference type="NCBI Taxonomy" id="2851016"/>
    <lineage>
        <taxon>Bacteria</taxon>
        <taxon>Pseudomonadati</taxon>
        <taxon>Pseudomonadota</taxon>
        <taxon>Gammaproteobacteria</taxon>
        <taxon>Oceanospirillales</taxon>
        <taxon>Oceanospirillaceae</taxon>
        <taxon>Marinobacterium</taxon>
    </lineage>
</organism>
<comment type="caution">
    <text evidence="1">The sequence shown here is derived from an EMBL/GenBank/DDBJ whole genome shotgun (WGS) entry which is preliminary data.</text>
</comment>
<dbReference type="Proteomes" id="UP000755551">
    <property type="component" value="Unassembled WGS sequence"/>
</dbReference>
<gene>
    <name evidence="1" type="ORF">KTN04_10580</name>
</gene>
<name>A0ABS6MBX6_9GAMM</name>